<sequence>MVLVFLLWILIPEDYIQSFFLVSQELLVFLTTPIIDFLGLLLSPTVIISLLFIIFIAIILMMRIRYHIKRNAVDTNYCPVCDNKINRRHRKPIHHLLSLFIPVRYYYCKSCGWEGLRISSKVRRKK</sequence>
<evidence type="ECO:0000256" key="1">
    <source>
        <dbReference type="SAM" id="Phobius"/>
    </source>
</evidence>
<accession>A0A5B8NMB1</accession>
<dbReference type="Proteomes" id="UP000318453">
    <property type="component" value="Chromosome"/>
</dbReference>
<dbReference type="KEGG" id="enn:FRE64_09110"/>
<dbReference type="OrthoDB" id="431411at2"/>
<evidence type="ECO:0000313" key="2">
    <source>
        <dbReference type="EMBL" id="QDZ40086.1"/>
    </source>
</evidence>
<feature type="transmembrane region" description="Helical" evidence="1">
    <location>
        <begin position="34"/>
        <end position="60"/>
    </location>
</feature>
<keyword evidence="1" id="KW-0472">Membrane</keyword>
<dbReference type="AlphaFoldDB" id="A0A5B8NMB1"/>
<keyword evidence="1" id="KW-1133">Transmembrane helix</keyword>
<organism evidence="2 3">
    <name type="scientific">Euhalothece natronophila Z-M001</name>
    <dbReference type="NCBI Taxonomy" id="522448"/>
    <lineage>
        <taxon>Bacteria</taxon>
        <taxon>Bacillati</taxon>
        <taxon>Cyanobacteriota</taxon>
        <taxon>Cyanophyceae</taxon>
        <taxon>Oscillatoriophycideae</taxon>
        <taxon>Chroococcales</taxon>
        <taxon>Halothecacae</taxon>
        <taxon>Halothece cluster</taxon>
        <taxon>Euhalothece</taxon>
    </lineage>
</organism>
<keyword evidence="1" id="KW-0812">Transmembrane</keyword>
<protein>
    <submittedName>
        <fullName evidence="2">Uncharacterized protein</fullName>
    </submittedName>
</protein>
<proteinExistence type="predicted"/>
<evidence type="ECO:0000313" key="3">
    <source>
        <dbReference type="Proteomes" id="UP000318453"/>
    </source>
</evidence>
<reference evidence="2" key="1">
    <citation type="submission" date="2019-08" db="EMBL/GenBank/DDBJ databases">
        <title>Carotenoids and Carotenoid Binding Proteins in the Halophilic Cyanobacterium Euhalothece sp. ZM00.</title>
        <authorList>
            <person name="Cho S.M."/>
            <person name="Song J.Y."/>
            <person name="Park Y.-I."/>
        </authorList>
    </citation>
    <scope>NUCLEOTIDE SEQUENCE [LARGE SCALE GENOMIC DNA]</scope>
    <source>
        <strain evidence="2">Z-M001</strain>
    </source>
</reference>
<dbReference type="EMBL" id="CP042326">
    <property type="protein sequence ID" value="QDZ40086.1"/>
    <property type="molecule type" value="Genomic_DNA"/>
</dbReference>
<gene>
    <name evidence="2" type="ORF">FRE64_09110</name>
</gene>
<name>A0A5B8NMB1_9CHRO</name>
<keyword evidence="3" id="KW-1185">Reference proteome</keyword>